<organism evidence="10 11">
    <name type="scientific">Ataeniobius toweri</name>
    <dbReference type="NCBI Taxonomy" id="208326"/>
    <lineage>
        <taxon>Eukaryota</taxon>
        <taxon>Metazoa</taxon>
        <taxon>Chordata</taxon>
        <taxon>Craniata</taxon>
        <taxon>Vertebrata</taxon>
        <taxon>Euteleostomi</taxon>
        <taxon>Actinopterygii</taxon>
        <taxon>Neopterygii</taxon>
        <taxon>Teleostei</taxon>
        <taxon>Neoteleostei</taxon>
        <taxon>Acanthomorphata</taxon>
        <taxon>Ovalentaria</taxon>
        <taxon>Atherinomorphae</taxon>
        <taxon>Cyprinodontiformes</taxon>
        <taxon>Goodeidae</taxon>
        <taxon>Ataeniobius</taxon>
    </lineage>
</organism>
<comment type="pathway">
    <text evidence="2">Carbohydrate degradation; glycolysis; pyruvate from D-glyceraldehyde 3-phosphate: step 4/5.</text>
</comment>
<evidence type="ECO:0000256" key="5">
    <source>
        <dbReference type="ARBA" id="ARBA00022842"/>
    </source>
</evidence>
<keyword evidence="7" id="KW-0456">Lyase</keyword>
<accession>A0ABU7BMT8</accession>
<dbReference type="Pfam" id="PF00113">
    <property type="entry name" value="Enolase_C"/>
    <property type="match status" value="1"/>
</dbReference>
<evidence type="ECO:0000259" key="9">
    <source>
        <dbReference type="SMART" id="SM01192"/>
    </source>
</evidence>
<dbReference type="InterPro" id="IPR020810">
    <property type="entry name" value="Enolase_C"/>
</dbReference>
<dbReference type="InterPro" id="IPR036849">
    <property type="entry name" value="Enolase-like_C_sf"/>
</dbReference>
<comment type="cofactor">
    <cofactor evidence="1">
        <name>Mg(2+)</name>
        <dbReference type="ChEBI" id="CHEBI:18420"/>
    </cofactor>
</comment>
<evidence type="ECO:0000256" key="4">
    <source>
        <dbReference type="ARBA" id="ARBA00012058"/>
    </source>
</evidence>
<evidence type="ECO:0000256" key="8">
    <source>
        <dbReference type="ARBA" id="ARBA00031125"/>
    </source>
</evidence>
<dbReference type="SUPFAM" id="SSF51604">
    <property type="entry name" value="Enolase C-terminal domain-like"/>
    <property type="match status" value="1"/>
</dbReference>
<dbReference type="PANTHER" id="PTHR11902">
    <property type="entry name" value="ENOLASE"/>
    <property type="match status" value="1"/>
</dbReference>
<reference evidence="10 11" key="1">
    <citation type="submission" date="2021-07" db="EMBL/GenBank/DDBJ databases">
        <authorList>
            <person name="Palmer J.M."/>
        </authorList>
    </citation>
    <scope>NUCLEOTIDE SEQUENCE [LARGE SCALE GENOMIC DNA]</scope>
    <source>
        <strain evidence="10 11">AT_MEX2019</strain>
        <tissue evidence="10">Muscle</tissue>
    </source>
</reference>
<keyword evidence="11" id="KW-1185">Reference proteome</keyword>
<comment type="similarity">
    <text evidence="3">Belongs to the enolase family.</text>
</comment>
<comment type="caution">
    <text evidence="10">The sequence shown here is derived from an EMBL/GenBank/DDBJ whole genome shotgun (WGS) entry which is preliminary data.</text>
</comment>
<dbReference type="EC" id="4.2.1.11" evidence="4"/>
<keyword evidence="6" id="KW-0324">Glycolysis</keyword>
<evidence type="ECO:0000256" key="3">
    <source>
        <dbReference type="ARBA" id="ARBA00009604"/>
    </source>
</evidence>
<evidence type="ECO:0000256" key="6">
    <source>
        <dbReference type="ARBA" id="ARBA00023152"/>
    </source>
</evidence>
<dbReference type="Proteomes" id="UP001345963">
    <property type="component" value="Unassembled WGS sequence"/>
</dbReference>
<evidence type="ECO:0000256" key="2">
    <source>
        <dbReference type="ARBA" id="ARBA00005031"/>
    </source>
</evidence>
<keyword evidence="5" id="KW-0460">Magnesium</keyword>
<dbReference type="InterPro" id="IPR000941">
    <property type="entry name" value="Enolase"/>
</dbReference>
<evidence type="ECO:0000313" key="11">
    <source>
        <dbReference type="Proteomes" id="UP001345963"/>
    </source>
</evidence>
<dbReference type="PROSITE" id="PS00164">
    <property type="entry name" value="ENOLASE"/>
    <property type="match status" value="1"/>
</dbReference>
<name>A0ABU7BMT8_9TELE</name>
<dbReference type="PRINTS" id="PR00148">
    <property type="entry name" value="ENOLASE"/>
</dbReference>
<evidence type="ECO:0000256" key="1">
    <source>
        <dbReference type="ARBA" id="ARBA00001946"/>
    </source>
</evidence>
<evidence type="ECO:0000256" key="7">
    <source>
        <dbReference type="ARBA" id="ARBA00023239"/>
    </source>
</evidence>
<dbReference type="PANTHER" id="PTHR11902:SF55">
    <property type="entry name" value="ALPHA-ENOLASE"/>
    <property type="match status" value="1"/>
</dbReference>
<dbReference type="SMART" id="SM01192">
    <property type="entry name" value="Enolase_C"/>
    <property type="match status" value="1"/>
</dbReference>
<dbReference type="Gene3D" id="3.20.20.120">
    <property type="entry name" value="Enolase-like C-terminal domain"/>
    <property type="match status" value="1"/>
</dbReference>
<sequence length="170" mass="19019">MDVFLFYCTASNENLFNLFSVVSIEDPFDQDDWAAWTNFTENTDIQVVGDDLTVTNPSRICKAVEEKACNCLLLKVNQIGTVTESMKACKMAQESGWGVMVSHRSGETEDTFIADLVVGLCTGQIKTGAPCRSERLAKYNQILRIEEELGDKAQFSGKNFRNPLSEREND</sequence>
<dbReference type="EMBL" id="JAHUTI010060089">
    <property type="protein sequence ID" value="MED6251644.1"/>
    <property type="molecule type" value="Genomic_DNA"/>
</dbReference>
<feature type="domain" description="Enolase C-terminal TIM barrel" evidence="9">
    <location>
        <begin position="1"/>
        <end position="163"/>
    </location>
</feature>
<dbReference type="InterPro" id="IPR020809">
    <property type="entry name" value="Enolase_CS"/>
</dbReference>
<proteinExistence type="inferred from homology"/>
<evidence type="ECO:0000313" key="10">
    <source>
        <dbReference type="EMBL" id="MED6251644.1"/>
    </source>
</evidence>
<protein>
    <recommendedName>
        <fullName evidence="4">phosphopyruvate hydratase</fullName>
        <ecNumber evidence="4">4.2.1.11</ecNumber>
    </recommendedName>
    <alternativeName>
        <fullName evidence="8">2-phospho-D-glycerate hydro-lyase</fullName>
    </alternativeName>
</protein>
<gene>
    <name evidence="10" type="primary">ENO1_1</name>
    <name evidence="10" type="ORF">ATANTOWER_000839</name>
</gene>